<sequence length="124" mass="13594">AACITWLAAFLLASPTLIVQVHMEVGVRVRAYWCVRDFDSPLLWRSYETYMLVLVLLVPAGVMAAAYAAICLAIITMVRHRRSITGKGQMMTAEQGSVNGQGGPPQVPPHSEDKTVRQVVPMLV</sequence>
<feature type="region of interest" description="Disordered" evidence="6">
    <location>
        <begin position="93"/>
        <end position="115"/>
    </location>
</feature>
<keyword evidence="11" id="KW-1185">Reference proteome</keyword>
<dbReference type="GO" id="GO:0004930">
    <property type="term" value="F:G protein-coupled receptor activity"/>
    <property type="evidence" value="ECO:0007669"/>
    <property type="project" value="InterPro"/>
</dbReference>
<evidence type="ECO:0000259" key="9">
    <source>
        <dbReference type="PROSITE" id="PS50262"/>
    </source>
</evidence>
<feature type="non-terminal residue" evidence="10">
    <location>
        <position position="1"/>
    </location>
</feature>
<keyword evidence="8" id="KW-0732">Signal</keyword>
<evidence type="ECO:0000256" key="7">
    <source>
        <dbReference type="SAM" id="Phobius"/>
    </source>
</evidence>
<feature type="non-terminal residue" evidence="10">
    <location>
        <position position="124"/>
    </location>
</feature>
<evidence type="ECO:0000256" key="4">
    <source>
        <dbReference type="ARBA" id="ARBA00022989"/>
    </source>
</evidence>
<feature type="transmembrane region" description="Helical" evidence="7">
    <location>
        <begin position="50"/>
        <end position="75"/>
    </location>
</feature>
<dbReference type="InterPro" id="IPR000276">
    <property type="entry name" value="GPCR_Rhodpsn"/>
</dbReference>
<evidence type="ECO:0000256" key="5">
    <source>
        <dbReference type="ARBA" id="ARBA00023136"/>
    </source>
</evidence>
<comment type="caution">
    <text evidence="10">The sequence shown here is derived from an EMBL/GenBank/DDBJ whole genome shotgun (WGS) entry which is preliminary data.</text>
</comment>
<reference evidence="10 11" key="1">
    <citation type="journal article" date="2024" name="BMC Genomics">
        <title>Genome assembly of redclaw crayfish (Cherax quadricarinatus) provides insights into its immune adaptation and hypoxia tolerance.</title>
        <authorList>
            <person name="Liu Z."/>
            <person name="Zheng J."/>
            <person name="Li H."/>
            <person name="Fang K."/>
            <person name="Wang S."/>
            <person name="He J."/>
            <person name="Zhou D."/>
            <person name="Weng S."/>
            <person name="Chi M."/>
            <person name="Gu Z."/>
            <person name="He J."/>
            <person name="Li F."/>
            <person name="Wang M."/>
        </authorList>
    </citation>
    <scope>NUCLEOTIDE SEQUENCE [LARGE SCALE GENOMIC DNA]</scope>
    <source>
        <strain evidence="10">ZL_2023a</strain>
    </source>
</reference>
<evidence type="ECO:0000256" key="6">
    <source>
        <dbReference type="SAM" id="MobiDB-lite"/>
    </source>
</evidence>
<organism evidence="10 11">
    <name type="scientific">Cherax quadricarinatus</name>
    <name type="common">Australian red claw crayfish</name>
    <dbReference type="NCBI Taxonomy" id="27406"/>
    <lineage>
        <taxon>Eukaryota</taxon>
        <taxon>Metazoa</taxon>
        <taxon>Ecdysozoa</taxon>
        <taxon>Arthropoda</taxon>
        <taxon>Crustacea</taxon>
        <taxon>Multicrustacea</taxon>
        <taxon>Malacostraca</taxon>
        <taxon>Eumalacostraca</taxon>
        <taxon>Eucarida</taxon>
        <taxon>Decapoda</taxon>
        <taxon>Pleocyemata</taxon>
        <taxon>Astacidea</taxon>
        <taxon>Parastacoidea</taxon>
        <taxon>Parastacidae</taxon>
        <taxon>Cherax</taxon>
    </lineage>
</organism>
<evidence type="ECO:0000256" key="3">
    <source>
        <dbReference type="ARBA" id="ARBA00022692"/>
    </source>
</evidence>
<accession>A0AAW0WCL2</accession>
<dbReference type="PROSITE" id="PS50262">
    <property type="entry name" value="G_PROTEIN_RECEP_F1_2"/>
    <property type="match status" value="1"/>
</dbReference>
<dbReference type="Pfam" id="PF00001">
    <property type="entry name" value="7tm_1"/>
    <property type="match status" value="1"/>
</dbReference>
<name>A0AAW0WCL2_CHEQU</name>
<dbReference type="GO" id="GO:0016020">
    <property type="term" value="C:membrane"/>
    <property type="evidence" value="ECO:0007669"/>
    <property type="project" value="UniProtKB-SubCell"/>
</dbReference>
<keyword evidence="3 7" id="KW-0812">Transmembrane</keyword>
<evidence type="ECO:0000256" key="2">
    <source>
        <dbReference type="ARBA" id="ARBA00010663"/>
    </source>
</evidence>
<evidence type="ECO:0000313" key="10">
    <source>
        <dbReference type="EMBL" id="KAK8729277.1"/>
    </source>
</evidence>
<feature type="chain" id="PRO_5043676616" description="G-protein coupled receptors family 1 profile domain-containing protein" evidence="8">
    <location>
        <begin position="19"/>
        <end position="124"/>
    </location>
</feature>
<dbReference type="EMBL" id="JARKIK010000068">
    <property type="protein sequence ID" value="KAK8729277.1"/>
    <property type="molecule type" value="Genomic_DNA"/>
</dbReference>
<dbReference type="AlphaFoldDB" id="A0AAW0WCL2"/>
<dbReference type="Proteomes" id="UP001445076">
    <property type="component" value="Unassembled WGS sequence"/>
</dbReference>
<evidence type="ECO:0000256" key="1">
    <source>
        <dbReference type="ARBA" id="ARBA00004370"/>
    </source>
</evidence>
<gene>
    <name evidence="10" type="ORF">OTU49_008733</name>
</gene>
<keyword evidence="4 7" id="KW-1133">Transmembrane helix</keyword>
<feature type="domain" description="G-protein coupled receptors family 1 profile" evidence="9">
    <location>
        <begin position="1"/>
        <end position="124"/>
    </location>
</feature>
<evidence type="ECO:0000313" key="11">
    <source>
        <dbReference type="Proteomes" id="UP001445076"/>
    </source>
</evidence>
<keyword evidence="5 7" id="KW-0472">Membrane</keyword>
<dbReference type="Gene3D" id="1.20.1070.10">
    <property type="entry name" value="Rhodopsin 7-helix transmembrane proteins"/>
    <property type="match status" value="1"/>
</dbReference>
<comment type="similarity">
    <text evidence="2">Belongs to the G-protein coupled receptor 1 family.</text>
</comment>
<dbReference type="InterPro" id="IPR017452">
    <property type="entry name" value="GPCR_Rhodpsn_7TM"/>
</dbReference>
<evidence type="ECO:0000256" key="8">
    <source>
        <dbReference type="SAM" id="SignalP"/>
    </source>
</evidence>
<comment type="subcellular location">
    <subcellularLocation>
        <location evidence="1">Membrane</location>
    </subcellularLocation>
</comment>
<feature type="signal peptide" evidence="8">
    <location>
        <begin position="1"/>
        <end position="18"/>
    </location>
</feature>
<proteinExistence type="inferred from homology"/>
<protein>
    <recommendedName>
        <fullName evidence="9">G-protein coupled receptors family 1 profile domain-containing protein</fullName>
    </recommendedName>
</protein>
<dbReference type="SUPFAM" id="SSF81321">
    <property type="entry name" value="Family A G protein-coupled receptor-like"/>
    <property type="match status" value="1"/>
</dbReference>